<evidence type="ECO:0000313" key="2">
    <source>
        <dbReference type="EMBL" id="KAF5868159.1"/>
    </source>
</evidence>
<dbReference type="EMBL" id="JABFCT010000026">
    <property type="protein sequence ID" value="KAF5868159.1"/>
    <property type="molecule type" value="Genomic_DNA"/>
</dbReference>
<proteinExistence type="predicted"/>
<dbReference type="Proteomes" id="UP000531561">
    <property type="component" value="Unassembled WGS sequence"/>
</dbReference>
<keyword evidence="3" id="KW-1185">Reference proteome</keyword>
<dbReference type="RefSeq" id="XP_037187108.1">
    <property type="nucleotide sequence ID" value="XM_037337728.1"/>
</dbReference>
<dbReference type="AlphaFoldDB" id="A0A8H6AIV1"/>
<dbReference type="InterPro" id="IPR052895">
    <property type="entry name" value="HetReg/Transcr_Mod"/>
</dbReference>
<evidence type="ECO:0000313" key="3">
    <source>
        <dbReference type="Proteomes" id="UP000531561"/>
    </source>
</evidence>
<accession>A0A8H6AIV1</accession>
<dbReference type="PANTHER" id="PTHR24148">
    <property type="entry name" value="ANKYRIN REPEAT DOMAIN-CONTAINING PROTEIN 39 HOMOLOG-RELATED"/>
    <property type="match status" value="1"/>
</dbReference>
<feature type="domain" description="Heterokaryon incompatibility" evidence="1">
    <location>
        <begin position="51"/>
        <end position="151"/>
    </location>
</feature>
<reference evidence="2 3" key="1">
    <citation type="journal article" date="2020" name="Phytopathology">
        <title>A high-quality genome resource of Botrytis fragariae, a new and rapidly spreading fungal pathogen causing strawberry gray mold in the U.S.A.</title>
        <authorList>
            <person name="Wu Y."/>
            <person name="Saski C.A."/>
            <person name="Schnabel G."/>
            <person name="Xiao S."/>
            <person name="Hu M."/>
        </authorList>
    </citation>
    <scope>NUCLEOTIDE SEQUENCE [LARGE SCALE GENOMIC DNA]</scope>
    <source>
        <strain evidence="2 3">BVB16</strain>
    </source>
</reference>
<evidence type="ECO:0000259" key="1">
    <source>
        <dbReference type="Pfam" id="PF06985"/>
    </source>
</evidence>
<dbReference type="GeneID" id="59261420"/>
<comment type="caution">
    <text evidence="2">The sequence shown here is derived from an EMBL/GenBank/DDBJ whole genome shotgun (WGS) entry which is preliminary data.</text>
</comment>
<dbReference type="Pfam" id="PF06985">
    <property type="entry name" value="HET"/>
    <property type="match status" value="1"/>
</dbReference>
<gene>
    <name evidence="2" type="ORF">Bfra_007355</name>
</gene>
<dbReference type="OrthoDB" id="2157530at2759"/>
<protein>
    <submittedName>
        <fullName evidence="2">Putative ankyrin repeat and sam domain containing protein 6 protein</fullName>
    </submittedName>
</protein>
<dbReference type="PANTHER" id="PTHR24148:SF64">
    <property type="entry name" value="HETEROKARYON INCOMPATIBILITY DOMAIN-CONTAINING PROTEIN"/>
    <property type="match status" value="1"/>
</dbReference>
<organism evidence="2 3">
    <name type="scientific">Botrytis fragariae</name>
    <dbReference type="NCBI Taxonomy" id="1964551"/>
    <lineage>
        <taxon>Eukaryota</taxon>
        <taxon>Fungi</taxon>
        <taxon>Dikarya</taxon>
        <taxon>Ascomycota</taxon>
        <taxon>Pezizomycotina</taxon>
        <taxon>Leotiomycetes</taxon>
        <taxon>Helotiales</taxon>
        <taxon>Sclerotiniaceae</taxon>
        <taxon>Botrytis</taxon>
    </lineage>
</organism>
<name>A0A8H6AIV1_9HELO</name>
<sequence>MASGIPFQYLPLEILSDIRLLQISLSPDSKHLRGKFTNVSLDVVPPTQVPYAAISYRWGSADMCNQIWFDEEHCLCLNSSAGTILRSFAAHLYLGFEPCFLWIDALCVNQNDDIEKGSQVRQMGRIHSFALQVFAWIGDESTDSDLAMDFVVTLYELMI</sequence>
<dbReference type="InterPro" id="IPR010730">
    <property type="entry name" value="HET"/>
</dbReference>